<dbReference type="EMBL" id="FNBW01000021">
    <property type="protein sequence ID" value="SDG53732.1"/>
    <property type="molecule type" value="Genomic_DNA"/>
</dbReference>
<keyword evidence="5 7" id="KW-0472">Membrane</keyword>
<evidence type="ECO:0000313" key="9">
    <source>
        <dbReference type="Proteomes" id="UP000198615"/>
    </source>
</evidence>
<evidence type="ECO:0000256" key="4">
    <source>
        <dbReference type="ARBA" id="ARBA00022989"/>
    </source>
</evidence>
<dbReference type="AlphaFoldDB" id="A0A8G2F0P0"/>
<gene>
    <name evidence="8" type="ORF">SAMN05660686_04755</name>
</gene>
<dbReference type="Gene3D" id="2.40.128.260">
    <property type="entry name" value="Type IV secretion system, VirB10/TraB/TrbI"/>
    <property type="match status" value="1"/>
</dbReference>
<dbReference type="InterPro" id="IPR042217">
    <property type="entry name" value="T4SS_VirB10/TrbI"/>
</dbReference>
<accession>A0A8G2F0P0</accession>
<evidence type="ECO:0000256" key="7">
    <source>
        <dbReference type="SAM" id="Phobius"/>
    </source>
</evidence>
<feature type="compositionally biased region" description="Pro residues" evidence="6">
    <location>
        <begin position="89"/>
        <end position="101"/>
    </location>
</feature>
<sequence>MSELMPDYNVAGSTRVNKRLVILGAGALTCILIGGVVYGLTDTGPDRSNPNTKNYNAELPPSREQERIESLPSTYEIAPPVKPEEPKESPPPLPEPPPLVPQPAQLSPSIPDPMAEAARQSAIAFFNKADPRQTQVALGSMAALPGAQPLPPSPSMPVSPSAPGGPPQADPTASAPLPTSTRSDIANPFLSKASMAEGSSANAAAQRTETNPTTTVFPGTVIKARLDTAIDTTHPSVARARVVETVFDHLQGRSVLIPQGTTLIGTPTSNTRYGQERIFIAWTQATFPDGESIELSGMSAADSAGRGGIPANVDNHYLELFATAALSSIVSVGSAVAGGNPGDPLTLQQRAAEGLATSVSDTGSTLIDRAATIPPTLTAEPGMMITIIVNRSITLEPQ</sequence>
<organism evidence="8 9">
    <name type="scientific">Thalassobaculum litoreum DSM 18839</name>
    <dbReference type="NCBI Taxonomy" id="1123362"/>
    <lineage>
        <taxon>Bacteria</taxon>
        <taxon>Pseudomonadati</taxon>
        <taxon>Pseudomonadota</taxon>
        <taxon>Alphaproteobacteria</taxon>
        <taxon>Rhodospirillales</taxon>
        <taxon>Thalassobaculaceae</taxon>
        <taxon>Thalassobaculum</taxon>
    </lineage>
</organism>
<reference evidence="8 9" key="1">
    <citation type="submission" date="2016-10" db="EMBL/GenBank/DDBJ databases">
        <authorList>
            <person name="Varghese N."/>
            <person name="Submissions S."/>
        </authorList>
    </citation>
    <scope>NUCLEOTIDE SEQUENCE [LARGE SCALE GENOMIC DNA]</scope>
    <source>
        <strain evidence="8 9">DSM 18839</strain>
    </source>
</reference>
<comment type="similarity">
    <text evidence="2">Belongs to the TrbI/VirB10 family.</text>
</comment>
<feature type="transmembrane region" description="Helical" evidence="7">
    <location>
        <begin position="20"/>
        <end position="40"/>
    </location>
</feature>
<dbReference type="RefSeq" id="WP_093154363.1">
    <property type="nucleotide sequence ID" value="NZ_FNBW01000021.1"/>
</dbReference>
<evidence type="ECO:0000256" key="3">
    <source>
        <dbReference type="ARBA" id="ARBA00022692"/>
    </source>
</evidence>
<protein>
    <submittedName>
        <fullName evidence="8">Type IV secretion system protein VirB10</fullName>
    </submittedName>
</protein>
<feature type="region of interest" description="Disordered" evidence="6">
    <location>
        <begin position="43"/>
        <end position="116"/>
    </location>
</feature>
<proteinExistence type="inferred from homology"/>
<dbReference type="CDD" id="cd16429">
    <property type="entry name" value="VirB10"/>
    <property type="match status" value="1"/>
</dbReference>
<evidence type="ECO:0000256" key="2">
    <source>
        <dbReference type="ARBA" id="ARBA00010265"/>
    </source>
</evidence>
<comment type="caution">
    <text evidence="8">The sequence shown here is derived from an EMBL/GenBank/DDBJ whole genome shotgun (WGS) entry which is preliminary data.</text>
</comment>
<feature type="compositionally biased region" description="Polar residues" evidence="6">
    <location>
        <begin position="46"/>
        <end position="55"/>
    </location>
</feature>
<feature type="compositionally biased region" description="Pro residues" evidence="6">
    <location>
        <begin position="148"/>
        <end position="157"/>
    </location>
</feature>
<evidence type="ECO:0000313" key="8">
    <source>
        <dbReference type="EMBL" id="SDG53732.1"/>
    </source>
</evidence>
<keyword evidence="3 7" id="KW-0812">Transmembrane</keyword>
<keyword evidence="9" id="KW-1185">Reference proteome</keyword>
<dbReference type="GO" id="GO:0016020">
    <property type="term" value="C:membrane"/>
    <property type="evidence" value="ECO:0007669"/>
    <property type="project" value="UniProtKB-SubCell"/>
</dbReference>
<feature type="region of interest" description="Disordered" evidence="6">
    <location>
        <begin position="197"/>
        <end position="216"/>
    </location>
</feature>
<comment type="subcellular location">
    <subcellularLocation>
        <location evidence="1">Membrane</location>
        <topology evidence="1">Single-pass membrane protein</topology>
    </subcellularLocation>
</comment>
<evidence type="ECO:0000256" key="5">
    <source>
        <dbReference type="ARBA" id="ARBA00023136"/>
    </source>
</evidence>
<evidence type="ECO:0000256" key="6">
    <source>
        <dbReference type="SAM" id="MobiDB-lite"/>
    </source>
</evidence>
<dbReference type="Proteomes" id="UP000198615">
    <property type="component" value="Unassembled WGS sequence"/>
</dbReference>
<name>A0A8G2F0P0_9PROT</name>
<dbReference type="Pfam" id="PF03743">
    <property type="entry name" value="TrbI"/>
    <property type="match status" value="1"/>
</dbReference>
<dbReference type="OrthoDB" id="9807354at2"/>
<keyword evidence="4 7" id="KW-1133">Transmembrane helix</keyword>
<dbReference type="InterPro" id="IPR005498">
    <property type="entry name" value="T4SS_VirB10/TraB/TrbI"/>
</dbReference>
<evidence type="ECO:0000256" key="1">
    <source>
        <dbReference type="ARBA" id="ARBA00004167"/>
    </source>
</evidence>
<feature type="region of interest" description="Disordered" evidence="6">
    <location>
        <begin position="144"/>
        <end position="185"/>
    </location>
</feature>